<dbReference type="Pfam" id="PF22802">
    <property type="entry name" value="RsiG"/>
    <property type="match status" value="1"/>
</dbReference>
<dbReference type="InterPro" id="IPR049575">
    <property type="entry name" value="RsiG-like"/>
</dbReference>
<dbReference type="EMBL" id="UOEK01000414">
    <property type="protein sequence ID" value="VAW07703.1"/>
    <property type="molecule type" value="Genomic_DNA"/>
</dbReference>
<feature type="domain" description="RsiG-like" evidence="1">
    <location>
        <begin position="18"/>
        <end position="80"/>
    </location>
</feature>
<name>A0A3B0SUK0_9ZZZZ</name>
<protein>
    <recommendedName>
        <fullName evidence="1">RsiG-like domain-containing protein</fullName>
    </recommendedName>
</protein>
<accession>A0A3B0SUK0</accession>
<dbReference type="InterPro" id="IPR055209">
    <property type="entry name" value="RsiG-like_dom"/>
</dbReference>
<proteinExistence type="predicted"/>
<sequence length="181" mass="20789">MPESHRRRIDTVQDPAFVEGLADADMDSLREKRKLCNDLDTELSYYRRLLHGRLDLLDFEIRRRSGEETRSLIEALPEILASEMPDPRRTGMARSLPIDAPEIPDSGRRTVDRVLGDDFLTKLPLLGDVELEEIRSSLTTVERVVSKDRRTVFSAHEIINDELARRYRDGLTSVDELLQSS</sequence>
<gene>
    <name evidence="2" type="ORF">MNBD_ACTINO02-3268</name>
</gene>
<dbReference type="AlphaFoldDB" id="A0A3B0SUK0"/>
<evidence type="ECO:0000313" key="2">
    <source>
        <dbReference type="EMBL" id="VAW07703.1"/>
    </source>
</evidence>
<reference evidence="2" key="1">
    <citation type="submission" date="2018-06" db="EMBL/GenBank/DDBJ databases">
        <authorList>
            <person name="Zhirakovskaya E."/>
        </authorList>
    </citation>
    <scope>NUCLEOTIDE SEQUENCE</scope>
</reference>
<organism evidence="2">
    <name type="scientific">hydrothermal vent metagenome</name>
    <dbReference type="NCBI Taxonomy" id="652676"/>
    <lineage>
        <taxon>unclassified sequences</taxon>
        <taxon>metagenomes</taxon>
        <taxon>ecological metagenomes</taxon>
    </lineage>
</organism>
<evidence type="ECO:0000259" key="1">
    <source>
        <dbReference type="Pfam" id="PF22802"/>
    </source>
</evidence>
<dbReference type="CDD" id="cd21107">
    <property type="entry name" value="RsiG"/>
    <property type="match status" value="1"/>
</dbReference>